<proteinExistence type="inferred from homology"/>
<dbReference type="AlphaFoldDB" id="A0AAF0YG42"/>
<dbReference type="Pfam" id="PF08240">
    <property type="entry name" value="ADH_N"/>
    <property type="match status" value="1"/>
</dbReference>
<name>A0AAF0YG42_9TREE</name>
<comment type="similarity">
    <text evidence="5">Belongs to the zinc-containing alcohol dehydrogenase family.</text>
</comment>
<dbReference type="PANTHER" id="PTHR42683">
    <property type="entry name" value="ALDEHYDE REDUCTASE"/>
    <property type="match status" value="1"/>
</dbReference>
<gene>
    <name evidence="7" type="primary">adhC2_1</name>
    <name evidence="7" type="ORF">LOC62_04G006379</name>
</gene>
<dbReference type="Pfam" id="PF00107">
    <property type="entry name" value="ADH_zinc_N"/>
    <property type="match status" value="1"/>
</dbReference>
<dbReference type="Proteomes" id="UP000827549">
    <property type="component" value="Chromosome 4"/>
</dbReference>
<dbReference type="Gene3D" id="3.90.180.10">
    <property type="entry name" value="Medium-chain alcohol dehydrogenases, catalytic domain"/>
    <property type="match status" value="1"/>
</dbReference>
<dbReference type="InterPro" id="IPR020843">
    <property type="entry name" value="ER"/>
</dbReference>
<evidence type="ECO:0000256" key="1">
    <source>
        <dbReference type="ARBA" id="ARBA00001947"/>
    </source>
</evidence>
<dbReference type="InterPro" id="IPR036291">
    <property type="entry name" value="NAD(P)-bd_dom_sf"/>
</dbReference>
<comment type="cofactor">
    <cofactor evidence="1 5">
        <name>Zn(2+)</name>
        <dbReference type="ChEBI" id="CHEBI:29105"/>
    </cofactor>
</comment>
<keyword evidence="8" id="KW-1185">Reference proteome</keyword>
<dbReference type="SMART" id="SM00829">
    <property type="entry name" value="PKS_ER"/>
    <property type="match status" value="1"/>
</dbReference>
<evidence type="ECO:0000259" key="6">
    <source>
        <dbReference type="SMART" id="SM00829"/>
    </source>
</evidence>
<dbReference type="InterPro" id="IPR013149">
    <property type="entry name" value="ADH-like_C"/>
</dbReference>
<dbReference type="RefSeq" id="XP_062628931.1">
    <property type="nucleotide sequence ID" value="XM_062772947.1"/>
</dbReference>
<feature type="domain" description="Enoyl reductase (ER)" evidence="6">
    <location>
        <begin position="15"/>
        <end position="358"/>
    </location>
</feature>
<keyword evidence="3 5" id="KW-0862">Zinc</keyword>
<dbReference type="FunFam" id="3.40.50.720:FF:000022">
    <property type="entry name" value="Cinnamyl alcohol dehydrogenase"/>
    <property type="match status" value="1"/>
</dbReference>
<dbReference type="PROSITE" id="PS00059">
    <property type="entry name" value="ADH_ZINC"/>
    <property type="match status" value="1"/>
</dbReference>
<accession>A0AAF0YG42</accession>
<sequence>MPDTFKAWIGRDETAATGGLTFGDIEPKVFEADDVDVAVVYSGICGTDVSALGGEFGPIAPFGPRVAGHEVVGRVIRKGSAVTHLSVGDFVGVGAQADCCRQCKWCVEERVNYCTKMTVTYGGSKYQRGAAKAAKQQSYGGFAKHWRGSAKFAVKIPTGLDPALAAPLCCGGLTVYAPLRRWGAGTQRARNVGVVGIGGLGHMAILIAKGMGAHVTAISRGTSKRDDAFRLGADAYIATSENTRADFKQHRRSLDLIICTINPPELPLNDYLGLLAPEGQMVLVGVVLSPMDLMSGSLIANATGVSGSVIGTPEELGELFALAASGGVKPWINKVDMDDINQAIPAAKAGKAKYRYVLVNKDNGGVV</sequence>
<dbReference type="InterPro" id="IPR047109">
    <property type="entry name" value="CAD-like"/>
</dbReference>
<organism evidence="7 8">
    <name type="scientific">Vanrija pseudolonga</name>
    <dbReference type="NCBI Taxonomy" id="143232"/>
    <lineage>
        <taxon>Eukaryota</taxon>
        <taxon>Fungi</taxon>
        <taxon>Dikarya</taxon>
        <taxon>Basidiomycota</taxon>
        <taxon>Agaricomycotina</taxon>
        <taxon>Tremellomycetes</taxon>
        <taxon>Trichosporonales</taxon>
        <taxon>Trichosporonaceae</taxon>
        <taxon>Vanrija</taxon>
    </lineage>
</organism>
<dbReference type="Gene3D" id="3.40.50.720">
    <property type="entry name" value="NAD(P)-binding Rossmann-like Domain"/>
    <property type="match status" value="1"/>
</dbReference>
<evidence type="ECO:0000256" key="2">
    <source>
        <dbReference type="ARBA" id="ARBA00022723"/>
    </source>
</evidence>
<dbReference type="CDD" id="cd05283">
    <property type="entry name" value="CAD1"/>
    <property type="match status" value="1"/>
</dbReference>
<evidence type="ECO:0000313" key="8">
    <source>
        <dbReference type="Proteomes" id="UP000827549"/>
    </source>
</evidence>
<keyword evidence="2 5" id="KW-0479">Metal-binding</keyword>
<evidence type="ECO:0000313" key="7">
    <source>
        <dbReference type="EMBL" id="WOO82898.1"/>
    </source>
</evidence>
<keyword evidence="4" id="KW-0560">Oxidoreductase</keyword>
<evidence type="ECO:0000256" key="3">
    <source>
        <dbReference type="ARBA" id="ARBA00022833"/>
    </source>
</evidence>
<evidence type="ECO:0000256" key="5">
    <source>
        <dbReference type="RuleBase" id="RU361277"/>
    </source>
</evidence>
<dbReference type="SUPFAM" id="SSF50129">
    <property type="entry name" value="GroES-like"/>
    <property type="match status" value="1"/>
</dbReference>
<dbReference type="EMBL" id="CP086717">
    <property type="protein sequence ID" value="WOO82899.1"/>
    <property type="molecule type" value="Genomic_DNA"/>
</dbReference>
<evidence type="ECO:0000256" key="4">
    <source>
        <dbReference type="ARBA" id="ARBA00023002"/>
    </source>
</evidence>
<dbReference type="GO" id="GO:0016616">
    <property type="term" value="F:oxidoreductase activity, acting on the CH-OH group of donors, NAD or NADP as acceptor"/>
    <property type="evidence" value="ECO:0007669"/>
    <property type="project" value="InterPro"/>
</dbReference>
<reference evidence="7" key="1">
    <citation type="submission" date="2023-10" db="EMBL/GenBank/DDBJ databases">
        <authorList>
            <person name="Noh H."/>
        </authorList>
    </citation>
    <scope>NUCLEOTIDE SEQUENCE</scope>
    <source>
        <strain evidence="7">DUCC4014</strain>
    </source>
</reference>
<dbReference type="InterPro" id="IPR013154">
    <property type="entry name" value="ADH-like_N"/>
</dbReference>
<dbReference type="EMBL" id="CP086717">
    <property type="protein sequence ID" value="WOO82898.1"/>
    <property type="molecule type" value="Genomic_DNA"/>
</dbReference>
<dbReference type="RefSeq" id="XP_062628930.1">
    <property type="nucleotide sequence ID" value="XM_062772946.1"/>
</dbReference>
<dbReference type="InterPro" id="IPR011032">
    <property type="entry name" value="GroES-like_sf"/>
</dbReference>
<dbReference type="SUPFAM" id="SSF51735">
    <property type="entry name" value="NAD(P)-binding Rossmann-fold domains"/>
    <property type="match status" value="1"/>
</dbReference>
<dbReference type="InterPro" id="IPR002328">
    <property type="entry name" value="ADH_Zn_CS"/>
</dbReference>
<dbReference type="GO" id="GO:0008270">
    <property type="term" value="F:zinc ion binding"/>
    <property type="evidence" value="ECO:0007669"/>
    <property type="project" value="InterPro"/>
</dbReference>
<dbReference type="GeneID" id="87809602"/>
<protein>
    <submittedName>
        <fullName evidence="7">NADP-dependent alcohol dehydrogenase C 2</fullName>
    </submittedName>
</protein>